<protein>
    <submittedName>
        <fullName evidence="6">Methyl-accepting chemotaxis protein</fullName>
    </submittedName>
</protein>
<feature type="transmembrane region" description="Helical" evidence="4">
    <location>
        <begin position="149"/>
        <end position="173"/>
    </location>
</feature>
<dbReference type="GO" id="GO:0005886">
    <property type="term" value="C:plasma membrane"/>
    <property type="evidence" value="ECO:0007669"/>
    <property type="project" value="TreeGrafter"/>
</dbReference>
<keyword evidence="4" id="KW-0812">Transmembrane</keyword>
<name>A0A7Z0RUR3_9GAMM</name>
<dbReference type="GO" id="GO:0006935">
    <property type="term" value="P:chemotaxis"/>
    <property type="evidence" value="ECO:0007669"/>
    <property type="project" value="UniProtKB-KW"/>
</dbReference>
<dbReference type="GO" id="GO:0004888">
    <property type="term" value="F:transmembrane signaling receptor activity"/>
    <property type="evidence" value="ECO:0007669"/>
    <property type="project" value="TreeGrafter"/>
</dbReference>
<comment type="similarity">
    <text evidence="2">Belongs to the methyl-accepting chemotaxis (MCP) protein family.</text>
</comment>
<keyword evidence="1" id="KW-0145">Chemotaxis</keyword>
<evidence type="ECO:0000256" key="2">
    <source>
        <dbReference type="ARBA" id="ARBA00029447"/>
    </source>
</evidence>
<accession>A0A7Z0RUR3</accession>
<dbReference type="InterPro" id="IPR051310">
    <property type="entry name" value="MCP_chemotaxis"/>
</dbReference>
<feature type="domain" description="Methyl-accepting transducer" evidence="5">
    <location>
        <begin position="233"/>
        <end position="462"/>
    </location>
</feature>
<evidence type="ECO:0000313" key="7">
    <source>
        <dbReference type="Proteomes" id="UP000586119"/>
    </source>
</evidence>
<dbReference type="PROSITE" id="PS50111">
    <property type="entry name" value="CHEMOTAXIS_TRANSDUC_2"/>
    <property type="match status" value="1"/>
</dbReference>
<dbReference type="Gene3D" id="1.10.287.950">
    <property type="entry name" value="Methyl-accepting chemotaxis protein"/>
    <property type="match status" value="1"/>
</dbReference>
<dbReference type="Proteomes" id="UP000586119">
    <property type="component" value="Unassembled WGS sequence"/>
</dbReference>
<proteinExistence type="inferred from homology"/>
<keyword evidence="4" id="KW-1133">Transmembrane helix</keyword>
<feature type="transmembrane region" description="Helical" evidence="4">
    <location>
        <begin position="109"/>
        <end position="129"/>
    </location>
</feature>
<dbReference type="InterPro" id="IPR004089">
    <property type="entry name" value="MCPsignal_dom"/>
</dbReference>
<feature type="transmembrane region" description="Helical" evidence="4">
    <location>
        <begin position="16"/>
        <end position="33"/>
    </location>
</feature>
<dbReference type="PANTHER" id="PTHR43531">
    <property type="entry name" value="PROTEIN ICFG"/>
    <property type="match status" value="1"/>
</dbReference>
<keyword evidence="7" id="KW-1185">Reference proteome</keyword>
<keyword evidence="3" id="KW-0807">Transducer</keyword>
<dbReference type="RefSeq" id="WP_179930270.1">
    <property type="nucleotide sequence ID" value="NZ_JACCDF010000007.1"/>
</dbReference>
<sequence length="490" mass="52901">MPNALFSRHTAKTDRLMWLPIGGIFALCVVVGFFTQTLWLAVLYGAVTCLLAYAVQYRFPGHIVNGFIKAAVMMGWSAVLIEQSGGLIEAHFGIFILLSALILYSDWRVILVGGGVIALHHALFTWLQHLGYVDLYSSMMGMGTDVHGVAELVACLLMHGGAVVVQVVILGYLAKVLAQMVAEGLHVSRFAHEAGSGKLDMAFSAAEQRLPAVAAVATMRDQVAQSLRDTQTAADDVTGFSQQLFRSQEQLREQTARNNSQIERISASATELAATTRETAEESQSVRHLANEAEQVARESGEQVAAMREMMQSLNEQASQIADMLGEIDNITFQTNLLALNASVEAARAGEHGRGFAVVATEVRKLAGNTQETAARIRTTINATTDQVKQGVAQTAKVGETNQSLVKGFEQVAERLSSMDNAVQQQHQGIEELEQSVTEIHNALDLSREAVNEAHQMAEQLSVTANTLVRAVSGFTLPSGSSPNRLLPSS</sequence>
<feature type="transmembrane region" description="Helical" evidence="4">
    <location>
        <begin position="62"/>
        <end position="81"/>
    </location>
</feature>
<keyword evidence="4" id="KW-0472">Membrane</keyword>
<evidence type="ECO:0000256" key="4">
    <source>
        <dbReference type="SAM" id="Phobius"/>
    </source>
</evidence>
<dbReference type="SMART" id="SM00283">
    <property type="entry name" value="MA"/>
    <property type="match status" value="1"/>
</dbReference>
<dbReference type="EMBL" id="JACCDF010000007">
    <property type="protein sequence ID" value="NYS60936.1"/>
    <property type="molecule type" value="Genomic_DNA"/>
</dbReference>
<feature type="transmembrane region" description="Helical" evidence="4">
    <location>
        <begin position="87"/>
        <end position="104"/>
    </location>
</feature>
<dbReference type="SUPFAM" id="SSF58104">
    <property type="entry name" value="Methyl-accepting chemotaxis protein (MCP) signaling domain"/>
    <property type="match status" value="1"/>
</dbReference>
<dbReference type="AlphaFoldDB" id="A0A7Z0RUR3"/>
<reference evidence="6 7" key="1">
    <citation type="journal article" date="2015" name="Int. J. Syst. Evol. Microbiol.">
        <title>Halomonas salicampi sp. nov., a halotolerant and alkalitolerant bacterium isolated from a saltern soil.</title>
        <authorList>
            <person name="Lee J.C."/>
            <person name="Kim Y.S."/>
            <person name="Yun B.S."/>
            <person name="Whang K.S."/>
        </authorList>
    </citation>
    <scope>NUCLEOTIDE SEQUENCE [LARGE SCALE GENOMIC DNA]</scope>
    <source>
        <strain evidence="6 7">BH103</strain>
    </source>
</reference>
<evidence type="ECO:0000256" key="3">
    <source>
        <dbReference type="PROSITE-ProRule" id="PRU00284"/>
    </source>
</evidence>
<gene>
    <name evidence="6" type="ORF">HZS81_09200</name>
</gene>
<dbReference type="GO" id="GO:0007165">
    <property type="term" value="P:signal transduction"/>
    <property type="evidence" value="ECO:0007669"/>
    <property type="project" value="UniProtKB-KW"/>
</dbReference>
<comment type="caution">
    <text evidence="6">The sequence shown here is derived from an EMBL/GenBank/DDBJ whole genome shotgun (WGS) entry which is preliminary data.</text>
</comment>
<dbReference type="PANTHER" id="PTHR43531:SF11">
    <property type="entry name" value="METHYL-ACCEPTING CHEMOTAXIS PROTEIN 3"/>
    <property type="match status" value="1"/>
</dbReference>
<organism evidence="6 7">
    <name type="scientific">Vreelandella salicampi</name>
    <dbReference type="NCBI Taxonomy" id="1449798"/>
    <lineage>
        <taxon>Bacteria</taxon>
        <taxon>Pseudomonadati</taxon>
        <taxon>Pseudomonadota</taxon>
        <taxon>Gammaproteobacteria</taxon>
        <taxon>Oceanospirillales</taxon>
        <taxon>Halomonadaceae</taxon>
        <taxon>Vreelandella</taxon>
    </lineage>
</organism>
<evidence type="ECO:0000259" key="5">
    <source>
        <dbReference type="PROSITE" id="PS50111"/>
    </source>
</evidence>
<evidence type="ECO:0000256" key="1">
    <source>
        <dbReference type="ARBA" id="ARBA00022500"/>
    </source>
</evidence>
<evidence type="ECO:0000313" key="6">
    <source>
        <dbReference type="EMBL" id="NYS60936.1"/>
    </source>
</evidence>
<dbReference type="Pfam" id="PF00015">
    <property type="entry name" value="MCPsignal"/>
    <property type="match status" value="1"/>
</dbReference>